<reference evidence="1" key="1">
    <citation type="journal article" date="2019" name="bioRxiv">
        <title>The Genome of the Zebra Mussel, Dreissena polymorpha: A Resource for Invasive Species Research.</title>
        <authorList>
            <person name="McCartney M.A."/>
            <person name="Auch B."/>
            <person name="Kono T."/>
            <person name="Mallez S."/>
            <person name="Zhang Y."/>
            <person name="Obille A."/>
            <person name="Becker A."/>
            <person name="Abrahante J.E."/>
            <person name="Garbe J."/>
            <person name="Badalamenti J.P."/>
            <person name="Herman A."/>
            <person name="Mangelson H."/>
            <person name="Liachko I."/>
            <person name="Sullivan S."/>
            <person name="Sone E.D."/>
            <person name="Koren S."/>
            <person name="Silverstein K.A.T."/>
            <person name="Beckman K.B."/>
            <person name="Gohl D.M."/>
        </authorList>
    </citation>
    <scope>NUCLEOTIDE SEQUENCE</scope>
    <source>
        <strain evidence="1">Duluth1</strain>
        <tissue evidence="1">Whole animal</tissue>
    </source>
</reference>
<gene>
    <name evidence="1" type="ORF">DPMN_047974</name>
</gene>
<keyword evidence="2" id="KW-1185">Reference proteome</keyword>
<organism evidence="1 2">
    <name type="scientific">Dreissena polymorpha</name>
    <name type="common">Zebra mussel</name>
    <name type="synonym">Mytilus polymorpha</name>
    <dbReference type="NCBI Taxonomy" id="45954"/>
    <lineage>
        <taxon>Eukaryota</taxon>
        <taxon>Metazoa</taxon>
        <taxon>Spiralia</taxon>
        <taxon>Lophotrochozoa</taxon>
        <taxon>Mollusca</taxon>
        <taxon>Bivalvia</taxon>
        <taxon>Autobranchia</taxon>
        <taxon>Heteroconchia</taxon>
        <taxon>Euheterodonta</taxon>
        <taxon>Imparidentia</taxon>
        <taxon>Neoheterodontei</taxon>
        <taxon>Myida</taxon>
        <taxon>Dreissenoidea</taxon>
        <taxon>Dreissenidae</taxon>
        <taxon>Dreissena</taxon>
    </lineage>
</organism>
<name>A0A9D4D919_DREPO</name>
<dbReference type="AlphaFoldDB" id="A0A9D4D919"/>
<evidence type="ECO:0000313" key="2">
    <source>
        <dbReference type="Proteomes" id="UP000828390"/>
    </source>
</evidence>
<reference evidence="1" key="2">
    <citation type="submission" date="2020-11" db="EMBL/GenBank/DDBJ databases">
        <authorList>
            <person name="McCartney M.A."/>
            <person name="Auch B."/>
            <person name="Kono T."/>
            <person name="Mallez S."/>
            <person name="Becker A."/>
            <person name="Gohl D.M."/>
            <person name="Silverstein K.A.T."/>
            <person name="Koren S."/>
            <person name="Bechman K.B."/>
            <person name="Herman A."/>
            <person name="Abrahante J.E."/>
            <person name="Garbe J."/>
        </authorList>
    </citation>
    <scope>NUCLEOTIDE SEQUENCE</scope>
    <source>
        <strain evidence="1">Duluth1</strain>
        <tissue evidence="1">Whole animal</tissue>
    </source>
</reference>
<accession>A0A9D4D919</accession>
<protein>
    <submittedName>
        <fullName evidence="1">Uncharacterized protein</fullName>
    </submittedName>
</protein>
<sequence>MIFNNYRCELAPHLGPATWPDCNRYREALLVKLCAAFPGSTTKDVVLQARWQTVLEKYNLIRDMVFNSQRVIQDTHIQLADINQRTLTAW</sequence>
<proteinExistence type="predicted"/>
<dbReference type="Proteomes" id="UP000828390">
    <property type="component" value="Unassembled WGS sequence"/>
</dbReference>
<dbReference type="EMBL" id="JAIWYP010000011">
    <property type="protein sequence ID" value="KAH3741253.1"/>
    <property type="molecule type" value="Genomic_DNA"/>
</dbReference>
<evidence type="ECO:0000313" key="1">
    <source>
        <dbReference type="EMBL" id="KAH3741253.1"/>
    </source>
</evidence>
<comment type="caution">
    <text evidence="1">The sequence shown here is derived from an EMBL/GenBank/DDBJ whole genome shotgun (WGS) entry which is preliminary data.</text>
</comment>